<dbReference type="Proteomes" id="UP000199585">
    <property type="component" value="Unassembled WGS sequence"/>
</dbReference>
<feature type="chain" id="PRO_5011754930" description="Ferrochelatase" evidence="2">
    <location>
        <begin position="23"/>
        <end position="67"/>
    </location>
</feature>
<evidence type="ECO:0008006" key="5">
    <source>
        <dbReference type="Google" id="ProtNLM"/>
    </source>
</evidence>
<feature type="signal peptide" evidence="2">
    <location>
        <begin position="1"/>
        <end position="22"/>
    </location>
</feature>
<organism evidence="3 4">
    <name type="scientific">Loktanella fryxellensis</name>
    <dbReference type="NCBI Taxonomy" id="245187"/>
    <lineage>
        <taxon>Bacteria</taxon>
        <taxon>Pseudomonadati</taxon>
        <taxon>Pseudomonadota</taxon>
        <taxon>Alphaproteobacteria</taxon>
        <taxon>Rhodobacterales</taxon>
        <taxon>Roseobacteraceae</taxon>
        <taxon>Loktanella</taxon>
    </lineage>
</organism>
<keyword evidence="1" id="KW-0812">Transmembrane</keyword>
<name>A0A1H8HUJ0_9RHOB</name>
<evidence type="ECO:0000313" key="3">
    <source>
        <dbReference type="EMBL" id="SEN59747.1"/>
    </source>
</evidence>
<dbReference type="RefSeq" id="WP_089904902.1">
    <property type="nucleotide sequence ID" value="NZ_FOCI01000022.1"/>
</dbReference>
<feature type="transmembrane region" description="Helical" evidence="1">
    <location>
        <begin position="44"/>
        <end position="63"/>
    </location>
</feature>
<keyword evidence="1" id="KW-0472">Membrane</keyword>
<keyword evidence="2" id="KW-0732">Signal</keyword>
<gene>
    <name evidence="3" type="ORF">SAMN04488003_12235</name>
</gene>
<keyword evidence="1" id="KW-1133">Transmembrane helix</keyword>
<keyword evidence="4" id="KW-1185">Reference proteome</keyword>
<reference evidence="3 4" key="1">
    <citation type="submission" date="2016-10" db="EMBL/GenBank/DDBJ databases">
        <authorList>
            <person name="de Groot N.N."/>
        </authorList>
    </citation>
    <scope>NUCLEOTIDE SEQUENCE [LARGE SCALE GENOMIC DNA]</scope>
    <source>
        <strain evidence="3 4">DSM 16213</strain>
    </source>
</reference>
<protein>
    <recommendedName>
        <fullName evidence="5">Ferrochelatase</fullName>
    </recommendedName>
</protein>
<sequence length="67" mass="6284">MRITTTLAAAAAIAVTGAAASAGGLAPEVMEAPVVVVDTPMAPAGSVNSGYIVLGLLAALVAASGSF</sequence>
<evidence type="ECO:0000256" key="2">
    <source>
        <dbReference type="SAM" id="SignalP"/>
    </source>
</evidence>
<evidence type="ECO:0000313" key="4">
    <source>
        <dbReference type="Proteomes" id="UP000199585"/>
    </source>
</evidence>
<evidence type="ECO:0000256" key="1">
    <source>
        <dbReference type="SAM" id="Phobius"/>
    </source>
</evidence>
<dbReference type="EMBL" id="FOCI01000022">
    <property type="protein sequence ID" value="SEN59747.1"/>
    <property type="molecule type" value="Genomic_DNA"/>
</dbReference>
<dbReference type="AlphaFoldDB" id="A0A1H8HUJ0"/>
<accession>A0A1H8HUJ0</accession>
<proteinExistence type="predicted"/>